<proteinExistence type="predicted"/>
<reference evidence="1 2" key="1">
    <citation type="submission" date="2011-01" db="EMBL/GenBank/DDBJ databases">
        <authorList>
            <person name="Muzny D."/>
            <person name="Qin X."/>
            <person name="Deng J."/>
            <person name="Jiang H."/>
            <person name="Liu Y."/>
            <person name="Qu J."/>
            <person name="Song X.-Z."/>
            <person name="Zhang L."/>
            <person name="Thornton R."/>
            <person name="Coyle M."/>
            <person name="Francisco L."/>
            <person name="Jackson L."/>
            <person name="Javaid M."/>
            <person name="Korchina V."/>
            <person name="Kovar C."/>
            <person name="Mata R."/>
            <person name="Mathew T."/>
            <person name="Ngo R."/>
            <person name="Nguyen L."/>
            <person name="Nguyen N."/>
            <person name="Okwuonu G."/>
            <person name="Ongeri F."/>
            <person name="Pham C."/>
            <person name="Simmons D."/>
            <person name="Wilczek-Boney K."/>
            <person name="Hale W."/>
            <person name="Jakkamsetti A."/>
            <person name="Pham P."/>
            <person name="Ruth R."/>
            <person name="San Lucas F."/>
            <person name="Warren J."/>
            <person name="Zhang J."/>
            <person name="Zhao Z."/>
            <person name="Zhou C."/>
            <person name="Zhu D."/>
            <person name="Lee S."/>
            <person name="Bess C."/>
            <person name="Blankenburg K."/>
            <person name="Forbes L."/>
            <person name="Fu Q."/>
            <person name="Gubbala S."/>
            <person name="Hirani K."/>
            <person name="Jayaseelan J.C."/>
            <person name="Lara F."/>
            <person name="Munidasa M."/>
            <person name="Palculict T."/>
            <person name="Patil S."/>
            <person name="Pu L.-L."/>
            <person name="Saada N."/>
            <person name="Tang L."/>
            <person name="Weissenberger G."/>
            <person name="Zhu Y."/>
            <person name="Hemphill L."/>
            <person name="Shang Y."/>
            <person name="Youmans B."/>
            <person name="Ayvaz T."/>
            <person name="Ross M."/>
            <person name="Santibanez J."/>
            <person name="Aqrawi P."/>
            <person name="Gross S."/>
            <person name="Joshi V."/>
            <person name="Fowler G."/>
            <person name="Nazareth L."/>
            <person name="Reid J."/>
            <person name="Worley K."/>
            <person name="Petrosino J."/>
            <person name="Highlander S."/>
            <person name="Gibbs R."/>
        </authorList>
    </citation>
    <scope>NUCLEOTIDE SEQUENCE [LARGE SCALE GENOMIC DNA]</scope>
    <source>
        <strain evidence="1 2">DSM 16608</strain>
    </source>
</reference>
<gene>
    <name evidence="1" type="ORF">HMPREF9141_0234</name>
</gene>
<dbReference type="Proteomes" id="UP000005697">
    <property type="component" value="Unassembled WGS sequence"/>
</dbReference>
<evidence type="ECO:0000313" key="2">
    <source>
        <dbReference type="Proteomes" id="UP000005697"/>
    </source>
</evidence>
<keyword evidence="2" id="KW-1185">Reference proteome</keyword>
<dbReference type="HOGENOM" id="CLU_2651427_0_0_10"/>
<sequence>MDCKEALLFVSDGFVQPDRQRLCEAVQGRSGKDNGNSLLPVEADRSELMLFFAVHISGLEHIILEAFGIFIEIVAE</sequence>
<dbReference type="AlphaFoldDB" id="F0F3R8"/>
<accession>F0F3R8</accession>
<comment type="caution">
    <text evidence="1">The sequence shown here is derived from an EMBL/GenBank/DDBJ whole genome shotgun (WGS) entry which is preliminary data.</text>
</comment>
<evidence type="ECO:0000313" key="1">
    <source>
        <dbReference type="EMBL" id="EGC21198.1"/>
    </source>
</evidence>
<organism evidence="1 2">
    <name type="scientific">Prevotella multiformis DSM 16608</name>
    <dbReference type="NCBI Taxonomy" id="888743"/>
    <lineage>
        <taxon>Bacteria</taxon>
        <taxon>Pseudomonadati</taxon>
        <taxon>Bacteroidota</taxon>
        <taxon>Bacteroidia</taxon>
        <taxon>Bacteroidales</taxon>
        <taxon>Prevotellaceae</taxon>
        <taxon>Prevotella</taxon>
    </lineage>
</organism>
<dbReference type="EMBL" id="AEWX01000002">
    <property type="protein sequence ID" value="EGC21198.1"/>
    <property type="molecule type" value="Genomic_DNA"/>
</dbReference>
<name>F0F3R8_9BACT</name>
<protein>
    <submittedName>
        <fullName evidence="1">Uncharacterized protein</fullName>
    </submittedName>
</protein>